<organism evidence="3 4">
    <name type="scientific">Methanosarcina vacuolata Z-761</name>
    <dbReference type="NCBI Taxonomy" id="1434123"/>
    <lineage>
        <taxon>Archaea</taxon>
        <taxon>Methanobacteriati</taxon>
        <taxon>Methanobacteriota</taxon>
        <taxon>Stenosarchaea group</taxon>
        <taxon>Methanomicrobia</taxon>
        <taxon>Methanosarcinales</taxon>
        <taxon>Methanosarcinaceae</taxon>
        <taxon>Methanosarcina</taxon>
    </lineage>
</organism>
<accession>A0A0E3LGT8</accession>
<sequence>MYDEKPKQILGDKRKSIPMKPGSPEKYDYEYVRNGTANIFMAVEFKAGKRMTLVTNRRTKIDFAHFVKALVERN</sequence>
<keyword evidence="4" id="KW-1185">Reference proteome</keyword>
<proteinExistence type="predicted"/>
<reference evidence="3 4" key="1">
    <citation type="submission" date="2014-07" db="EMBL/GenBank/DDBJ databases">
        <title>Methanogenic archaea and the global carbon cycle.</title>
        <authorList>
            <person name="Henriksen J.R."/>
            <person name="Luke J."/>
            <person name="Reinhart S."/>
            <person name="Benedict M.N."/>
            <person name="Youngblut N.D."/>
            <person name="Metcalf M.E."/>
            <person name="Whitaker R.J."/>
            <person name="Metcalf W.W."/>
        </authorList>
    </citation>
    <scope>NUCLEOTIDE SEQUENCE [LARGE SCALE GENOMIC DNA]</scope>
    <source>
        <strain evidence="3 4">Z-761</strain>
    </source>
</reference>
<dbReference type="KEGG" id="mvc:MSVAZ_0827"/>
<name>A0A0E3LGT8_9EURY</name>
<evidence type="ECO:0000256" key="1">
    <source>
        <dbReference type="SAM" id="MobiDB-lite"/>
    </source>
</evidence>
<dbReference type="Proteomes" id="UP000033096">
    <property type="component" value="Chromosome"/>
</dbReference>
<dbReference type="STRING" id="1434123.MSVAZ_0827"/>
<gene>
    <name evidence="3" type="ORF">MSVAZ_0827</name>
</gene>
<dbReference type="AlphaFoldDB" id="A0A0E3LGT8"/>
<dbReference type="HOGENOM" id="CLU_2679016_0_0_2"/>
<feature type="compositionally biased region" description="Basic and acidic residues" evidence="1">
    <location>
        <begin position="1"/>
        <end position="15"/>
    </location>
</feature>
<evidence type="ECO:0000313" key="3">
    <source>
        <dbReference type="EMBL" id="AKB43096.1"/>
    </source>
</evidence>
<dbReference type="Pfam" id="PF13358">
    <property type="entry name" value="DDE_3"/>
    <property type="match status" value="1"/>
</dbReference>
<dbReference type="InterPro" id="IPR038717">
    <property type="entry name" value="Tc1-like_DDE_dom"/>
</dbReference>
<evidence type="ECO:0000259" key="2">
    <source>
        <dbReference type="Pfam" id="PF13358"/>
    </source>
</evidence>
<feature type="domain" description="Tc1-like transposase DDE" evidence="2">
    <location>
        <begin position="3"/>
        <end position="73"/>
    </location>
</feature>
<dbReference type="EMBL" id="CP009520">
    <property type="protein sequence ID" value="AKB43096.1"/>
    <property type="molecule type" value="Genomic_DNA"/>
</dbReference>
<feature type="region of interest" description="Disordered" evidence="1">
    <location>
        <begin position="1"/>
        <end position="22"/>
    </location>
</feature>
<protein>
    <submittedName>
        <fullName evidence="3">Mobile element protein</fullName>
    </submittedName>
</protein>
<evidence type="ECO:0000313" key="4">
    <source>
        <dbReference type="Proteomes" id="UP000033096"/>
    </source>
</evidence>
<dbReference type="PATRIC" id="fig|1434123.4.peg.964"/>